<dbReference type="SUPFAM" id="SSF51735">
    <property type="entry name" value="NAD(P)-binding Rossmann-fold domains"/>
    <property type="match status" value="1"/>
</dbReference>
<accession>A0A174VN45</accession>
<feature type="domain" description="D-isomer specific 2-hydroxyacid dehydrogenase NAD-binding" evidence="4">
    <location>
        <begin position="2"/>
        <end position="39"/>
    </location>
</feature>
<dbReference type="Pfam" id="PF02826">
    <property type="entry name" value="2-Hacid_dh_C"/>
    <property type="match status" value="1"/>
</dbReference>
<proteinExistence type="predicted"/>
<feature type="region of interest" description="Disordered" evidence="3">
    <location>
        <begin position="1"/>
        <end position="24"/>
    </location>
</feature>
<keyword evidence="5" id="KW-0670">Pyruvate</keyword>
<keyword evidence="1 5" id="KW-0560">Oxidoreductase</keyword>
<evidence type="ECO:0000313" key="6">
    <source>
        <dbReference type="Proteomes" id="UP000095746"/>
    </source>
</evidence>
<dbReference type="PANTHER" id="PTHR43333">
    <property type="entry name" value="2-HACID_DH_C DOMAIN-CONTAINING PROTEIN"/>
    <property type="match status" value="1"/>
</dbReference>
<evidence type="ECO:0000259" key="4">
    <source>
        <dbReference type="Pfam" id="PF02826"/>
    </source>
</evidence>
<dbReference type="GO" id="GO:0030267">
    <property type="term" value="F:glyoxylate reductase (NADPH) activity"/>
    <property type="evidence" value="ECO:0007669"/>
    <property type="project" value="UniProtKB-EC"/>
</dbReference>
<dbReference type="AlphaFoldDB" id="A0A174VN45"/>
<evidence type="ECO:0000256" key="1">
    <source>
        <dbReference type="ARBA" id="ARBA00023002"/>
    </source>
</evidence>
<dbReference type="InterPro" id="IPR006140">
    <property type="entry name" value="D-isomer_DH_NAD-bd"/>
</dbReference>
<sequence>MLADGRLWGAGLDVTDPEPLPPEHPLWRQPRALITPHTAGGNHLADTERRIARIALDNLRRYLAGEALRNRVR</sequence>
<dbReference type="EMBL" id="CYZT01000940">
    <property type="protein sequence ID" value="CUQ34671.1"/>
    <property type="molecule type" value="Genomic_DNA"/>
</dbReference>
<reference evidence="5 6" key="1">
    <citation type="submission" date="2015-09" db="EMBL/GenBank/DDBJ databases">
        <authorList>
            <consortium name="Pathogen Informatics"/>
        </authorList>
    </citation>
    <scope>NUCLEOTIDE SEQUENCE [LARGE SCALE GENOMIC DNA]</scope>
    <source>
        <strain evidence="5 6">2789STDY5608854</strain>
    </source>
</reference>
<protein>
    <submittedName>
        <fullName evidence="5">Glyoxylate/hydroxypyruvate reductase A</fullName>
        <ecNumber evidence="5">1.1.1.79</ecNumber>
    </submittedName>
</protein>
<organism evidence="5 6">
    <name type="scientific">Flavonifractor plautii</name>
    <name type="common">Fusobacterium plautii</name>
    <dbReference type="NCBI Taxonomy" id="292800"/>
    <lineage>
        <taxon>Bacteria</taxon>
        <taxon>Bacillati</taxon>
        <taxon>Bacillota</taxon>
        <taxon>Clostridia</taxon>
        <taxon>Eubacteriales</taxon>
        <taxon>Oscillospiraceae</taxon>
        <taxon>Flavonifractor</taxon>
    </lineage>
</organism>
<dbReference type="GO" id="GO:0051287">
    <property type="term" value="F:NAD binding"/>
    <property type="evidence" value="ECO:0007669"/>
    <property type="project" value="InterPro"/>
</dbReference>
<name>A0A174VN45_FLAPL</name>
<evidence type="ECO:0000256" key="3">
    <source>
        <dbReference type="SAM" id="MobiDB-lite"/>
    </source>
</evidence>
<dbReference type="Gene3D" id="3.40.50.720">
    <property type="entry name" value="NAD(P)-binding Rossmann-like Domain"/>
    <property type="match status" value="2"/>
</dbReference>
<gene>
    <name evidence="5" type="primary">ghrA</name>
    <name evidence="5" type="ORF">ERS852411_04277</name>
</gene>
<evidence type="ECO:0000256" key="2">
    <source>
        <dbReference type="ARBA" id="ARBA00023027"/>
    </source>
</evidence>
<dbReference type="InterPro" id="IPR036291">
    <property type="entry name" value="NAD(P)-bd_dom_sf"/>
</dbReference>
<dbReference type="PANTHER" id="PTHR43333:SF1">
    <property type="entry name" value="D-ISOMER SPECIFIC 2-HYDROXYACID DEHYDROGENASE NAD-BINDING DOMAIN-CONTAINING PROTEIN"/>
    <property type="match status" value="1"/>
</dbReference>
<evidence type="ECO:0000313" key="5">
    <source>
        <dbReference type="EMBL" id="CUQ34671.1"/>
    </source>
</evidence>
<dbReference type="EC" id="1.1.1.79" evidence="5"/>
<dbReference type="Proteomes" id="UP000095746">
    <property type="component" value="Unassembled WGS sequence"/>
</dbReference>
<keyword evidence="2" id="KW-0520">NAD</keyword>